<comment type="caution">
    <text evidence="7">The sequence shown here is derived from an EMBL/GenBank/DDBJ whole genome shotgun (WGS) entry which is preliminary data.</text>
</comment>
<dbReference type="Pfam" id="PF13855">
    <property type="entry name" value="LRR_8"/>
    <property type="match status" value="1"/>
</dbReference>
<protein>
    <recommendedName>
        <fullName evidence="9">Protein brassinosteroid insensitive 1</fullName>
    </recommendedName>
</protein>
<comment type="subcellular location">
    <subcellularLocation>
        <location evidence="1">Membrane</location>
    </subcellularLocation>
</comment>
<evidence type="ECO:0000256" key="3">
    <source>
        <dbReference type="ARBA" id="ARBA00022729"/>
    </source>
</evidence>
<dbReference type="PANTHER" id="PTHR48057">
    <property type="entry name" value="LEUCINE-RICH REPEAT SERINE/THREONINE-PROTEIN KINASE 1"/>
    <property type="match status" value="1"/>
</dbReference>
<evidence type="ECO:0000256" key="5">
    <source>
        <dbReference type="ARBA" id="ARBA00023136"/>
    </source>
</evidence>
<dbReference type="FunFam" id="3.80.10.10:FF:000041">
    <property type="entry name" value="LRR receptor-like serine/threonine-protein kinase ERECTA"/>
    <property type="match status" value="1"/>
</dbReference>
<dbReference type="Proteomes" id="UP000298416">
    <property type="component" value="Unassembled WGS sequence"/>
</dbReference>
<accession>A0A8X8YCW9</accession>
<dbReference type="SUPFAM" id="SSF52058">
    <property type="entry name" value="L domain-like"/>
    <property type="match status" value="1"/>
</dbReference>
<dbReference type="PANTHER" id="PTHR48057:SF29">
    <property type="entry name" value="OS02G0609900 PROTEIN"/>
    <property type="match status" value="1"/>
</dbReference>
<keyword evidence="2" id="KW-0433">Leucine-rich repeat</keyword>
<evidence type="ECO:0000313" key="7">
    <source>
        <dbReference type="EMBL" id="KAG6427398.1"/>
    </source>
</evidence>
<reference evidence="7" key="2">
    <citation type="submission" date="2020-08" db="EMBL/GenBank/DDBJ databases">
        <title>Plant Genome Project.</title>
        <authorList>
            <person name="Zhang R.-G."/>
        </authorList>
    </citation>
    <scope>NUCLEOTIDE SEQUENCE</scope>
    <source>
        <strain evidence="7">Huo1</strain>
        <tissue evidence="7">Leaf</tissue>
    </source>
</reference>
<dbReference type="InterPro" id="IPR032675">
    <property type="entry name" value="LRR_dom_sf"/>
</dbReference>
<dbReference type="InterPro" id="IPR052595">
    <property type="entry name" value="LRRC69/RLP"/>
</dbReference>
<dbReference type="InterPro" id="IPR001611">
    <property type="entry name" value="Leu-rich_rpt"/>
</dbReference>
<organism evidence="7">
    <name type="scientific">Salvia splendens</name>
    <name type="common">Scarlet sage</name>
    <dbReference type="NCBI Taxonomy" id="180675"/>
    <lineage>
        <taxon>Eukaryota</taxon>
        <taxon>Viridiplantae</taxon>
        <taxon>Streptophyta</taxon>
        <taxon>Embryophyta</taxon>
        <taxon>Tracheophyta</taxon>
        <taxon>Spermatophyta</taxon>
        <taxon>Magnoliopsida</taxon>
        <taxon>eudicotyledons</taxon>
        <taxon>Gunneridae</taxon>
        <taxon>Pentapetalae</taxon>
        <taxon>asterids</taxon>
        <taxon>lamiids</taxon>
        <taxon>Lamiales</taxon>
        <taxon>Lamiaceae</taxon>
        <taxon>Nepetoideae</taxon>
        <taxon>Mentheae</taxon>
        <taxon>Salviinae</taxon>
        <taxon>Salvia</taxon>
        <taxon>Salvia subgen. Calosphace</taxon>
        <taxon>core Calosphace</taxon>
    </lineage>
</organism>
<dbReference type="AlphaFoldDB" id="A0A8X8YCW9"/>
<dbReference type="EMBL" id="PNBA02000004">
    <property type="protein sequence ID" value="KAG6427398.1"/>
    <property type="molecule type" value="Genomic_DNA"/>
</dbReference>
<evidence type="ECO:0000256" key="2">
    <source>
        <dbReference type="ARBA" id="ARBA00022614"/>
    </source>
</evidence>
<name>A0A8X8YCW9_SALSN</name>
<evidence type="ECO:0000256" key="6">
    <source>
        <dbReference type="ARBA" id="ARBA00023180"/>
    </source>
</evidence>
<keyword evidence="6" id="KW-0325">Glycoprotein</keyword>
<gene>
    <name evidence="7" type="ORF">SASPL_111642</name>
</gene>
<evidence type="ECO:0000256" key="4">
    <source>
        <dbReference type="ARBA" id="ARBA00022737"/>
    </source>
</evidence>
<evidence type="ECO:0008006" key="9">
    <source>
        <dbReference type="Google" id="ProtNLM"/>
    </source>
</evidence>
<proteinExistence type="predicted"/>
<keyword evidence="4" id="KW-0677">Repeat</keyword>
<dbReference type="GO" id="GO:0016020">
    <property type="term" value="C:membrane"/>
    <property type="evidence" value="ECO:0007669"/>
    <property type="project" value="UniProtKB-SubCell"/>
</dbReference>
<keyword evidence="5" id="KW-0472">Membrane</keyword>
<evidence type="ECO:0000313" key="8">
    <source>
        <dbReference type="Proteomes" id="UP000298416"/>
    </source>
</evidence>
<sequence length="240" mass="27237">MEGGHLRPLRLPRYLRPLPHRHSLPRHWPPPFPPELLRWRQFHLRPHSPSISDITNLRHLNLSNNIFNLTFPPQLYGLRNLEVLDLYNNNFTGEFPKQAHLLANLRHLHLGGNLFSGEMPSEVGTFQHLEYLAVSENEPAGDRKPDAAEGALHWLFQPFSGVLPKEIGNLSQLVRFDAASCGLTGDIPVEIGKLQNLDTLFTLGLGFAVVCLGFAVDRSPVEEEDHRSEWEREIETSPFG</sequence>
<reference evidence="7" key="1">
    <citation type="submission" date="2018-01" db="EMBL/GenBank/DDBJ databases">
        <authorList>
            <person name="Mao J.F."/>
        </authorList>
    </citation>
    <scope>NUCLEOTIDE SEQUENCE</scope>
    <source>
        <strain evidence="7">Huo1</strain>
        <tissue evidence="7">Leaf</tissue>
    </source>
</reference>
<evidence type="ECO:0000256" key="1">
    <source>
        <dbReference type="ARBA" id="ARBA00004370"/>
    </source>
</evidence>
<keyword evidence="8" id="KW-1185">Reference proteome</keyword>
<dbReference type="Gene3D" id="3.80.10.10">
    <property type="entry name" value="Ribonuclease Inhibitor"/>
    <property type="match status" value="2"/>
</dbReference>
<keyword evidence="3" id="KW-0732">Signal</keyword>